<organism evidence="1 2">
    <name type="scientific">Leptospira biflexa serovar Patoc (strain Patoc 1 / ATCC 23582 / Paris)</name>
    <dbReference type="NCBI Taxonomy" id="456481"/>
    <lineage>
        <taxon>Bacteria</taxon>
        <taxon>Pseudomonadati</taxon>
        <taxon>Spirochaetota</taxon>
        <taxon>Spirochaetia</taxon>
        <taxon>Leptospirales</taxon>
        <taxon>Leptospiraceae</taxon>
        <taxon>Leptospira</taxon>
    </lineage>
</organism>
<dbReference type="HOGENOM" id="CLU_2554115_0_0_12"/>
<evidence type="ECO:0000313" key="2">
    <source>
        <dbReference type="Proteomes" id="UP000001847"/>
    </source>
</evidence>
<evidence type="ECO:0000313" key="1">
    <source>
        <dbReference type="EMBL" id="ABZ99758.1"/>
    </source>
</evidence>
<gene>
    <name evidence="1" type="ordered locus">LEPBI_II0225</name>
</gene>
<sequence>MVRLVLGFLASEKSGKLHHIIQMEFAISISTNSGRSIGNPGDHTHVEFSFYAGDDAKGNDIFKPRVPTPEDIPLLKKLGLIK</sequence>
<accession>B0SU74</accession>
<reference evidence="1 2" key="1">
    <citation type="journal article" date="2008" name="PLoS ONE">
        <title>Genome sequence of the saprophyte Leptospira biflexa provides insights into the evolution of Leptospira and the pathogenesis of leptospirosis.</title>
        <authorList>
            <person name="Picardeau M."/>
            <person name="Bulach D.M."/>
            <person name="Bouchier C."/>
            <person name="Zuerner R.L."/>
            <person name="Zidane N."/>
            <person name="Wilson P.J."/>
            <person name="Creno S."/>
            <person name="Kuczek E.S."/>
            <person name="Bommezzadri S."/>
            <person name="Davis J.C."/>
            <person name="McGrath A."/>
            <person name="Johnson M.J."/>
            <person name="Boursaux-Eude C."/>
            <person name="Seemann T."/>
            <person name="Rouy Z."/>
            <person name="Coppel R.L."/>
            <person name="Rood J.I."/>
            <person name="Lajus A."/>
            <person name="Davies J.K."/>
            <person name="Medigue C."/>
            <person name="Adler B."/>
        </authorList>
    </citation>
    <scope>NUCLEOTIDE SEQUENCE [LARGE SCALE GENOMIC DNA]</scope>
    <source>
        <strain evidence="2">Patoc 1 / ATCC 23582 / Paris</strain>
    </source>
</reference>
<dbReference type="KEGG" id="lbi:LEPBI_II0225"/>
<proteinExistence type="predicted"/>
<name>B0SU74_LEPBP</name>
<dbReference type="STRING" id="456481.LEPBI_II0225"/>
<dbReference type="AlphaFoldDB" id="B0SU74"/>
<protein>
    <submittedName>
        <fullName evidence="1">Uncharacterized protein</fullName>
    </submittedName>
</protein>
<keyword evidence="2" id="KW-1185">Reference proteome</keyword>
<dbReference type="Proteomes" id="UP000001847">
    <property type="component" value="Chromosome II"/>
</dbReference>
<dbReference type="EMBL" id="CP000787">
    <property type="protein sequence ID" value="ABZ99758.1"/>
    <property type="molecule type" value="Genomic_DNA"/>
</dbReference>